<dbReference type="Proteomes" id="UP000799424">
    <property type="component" value="Unassembled WGS sequence"/>
</dbReference>
<name>A0A6A6ZX70_9PLEO</name>
<dbReference type="AlphaFoldDB" id="A0A6A6ZX70"/>
<dbReference type="EMBL" id="MU006228">
    <property type="protein sequence ID" value="KAF2825094.1"/>
    <property type="molecule type" value="Genomic_DNA"/>
</dbReference>
<keyword evidence="2" id="KW-1185">Reference proteome</keyword>
<gene>
    <name evidence="1" type="ORF">CC86DRAFT_407332</name>
</gene>
<reference evidence="1" key="1">
    <citation type="journal article" date="2020" name="Stud. Mycol.">
        <title>101 Dothideomycetes genomes: a test case for predicting lifestyles and emergence of pathogens.</title>
        <authorList>
            <person name="Haridas S."/>
            <person name="Albert R."/>
            <person name="Binder M."/>
            <person name="Bloem J."/>
            <person name="Labutti K."/>
            <person name="Salamov A."/>
            <person name="Andreopoulos B."/>
            <person name="Baker S."/>
            <person name="Barry K."/>
            <person name="Bills G."/>
            <person name="Bluhm B."/>
            <person name="Cannon C."/>
            <person name="Castanera R."/>
            <person name="Culley D."/>
            <person name="Daum C."/>
            <person name="Ezra D."/>
            <person name="Gonzalez J."/>
            <person name="Henrissat B."/>
            <person name="Kuo A."/>
            <person name="Liang C."/>
            <person name="Lipzen A."/>
            <person name="Lutzoni F."/>
            <person name="Magnuson J."/>
            <person name="Mondo S."/>
            <person name="Nolan M."/>
            <person name="Ohm R."/>
            <person name="Pangilinan J."/>
            <person name="Park H.-J."/>
            <person name="Ramirez L."/>
            <person name="Alfaro M."/>
            <person name="Sun H."/>
            <person name="Tritt A."/>
            <person name="Yoshinaga Y."/>
            <person name="Zwiers L.-H."/>
            <person name="Turgeon B."/>
            <person name="Goodwin S."/>
            <person name="Spatafora J."/>
            <person name="Crous P."/>
            <person name="Grigoriev I."/>
        </authorList>
    </citation>
    <scope>NUCLEOTIDE SEQUENCE</scope>
    <source>
        <strain evidence="1">CBS 113818</strain>
    </source>
</reference>
<proteinExistence type="predicted"/>
<evidence type="ECO:0000313" key="1">
    <source>
        <dbReference type="EMBL" id="KAF2825094.1"/>
    </source>
</evidence>
<sequence length="129" mass="15013">MKKDQSSPYGAYAPKWLLTCKAMLIEGAIQFGPNAEWTWNGYLFKESRGIMNPIWDAALDMRRITRMVLHVGNLDNFRQPQFDDKYRSEGSDHCKQLTEIAGMMRAARLSMNKVRFEGYSYNLESRPRP</sequence>
<organism evidence="1 2">
    <name type="scientific">Ophiobolus disseminans</name>
    <dbReference type="NCBI Taxonomy" id="1469910"/>
    <lineage>
        <taxon>Eukaryota</taxon>
        <taxon>Fungi</taxon>
        <taxon>Dikarya</taxon>
        <taxon>Ascomycota</taxon>
        <taxon>Pezizomycotina</taxon>
        <taxon>Dothideomycetes</taxon>
        <taxon>Pleosporomycetidae</taxon>
        <taxon>Pleosporales</taxon>
        <taxon>Pleosporineae</taxon>
        <taxon>Phaeosphaeriaceae</taxon>
        <taxon>Ophiobolus</taxon>
    </lineage>
</organism>
<protein>
    <submittedName>
        <fullName evidence="1">Uncharacterized protein</fullName>
    </submittedName>
</protein>
<accession>A0A6A6ZX70</accession>
<evidence type="ECO:0000313" key="2">
    <source>
        <dbReference type="Proteomes" id="UP000799424"/>
    </source>
</evidence>